<dbReference type="GO" id="GO:0006004">
    <property type="term" value="P:fucose metabolic process"/>
    <property type="evidence" value="ECO:0007669"/>
    <property type="project" value="UniProtKB-KW"/>
</dbReference>
<dbReference type="STRING" id="930991.A0A0D0D0P7"/>
<evidence type="ECO:0000256" key="3">
    <source>
        <dbReference type="ARBA" id="ARBA00023277"/>
    </source>
</evidence>
<keyword evidence="6" id="KW-1185">Reference proteome</keyword>
<accession>A0A0D0D0P7</accession>
<dbReference type="Proteomes" id="UP000054538">
    <property type="component" value="Unassembled WGS sequence"/>
</dbReference>
<dbReference type="InParanoid" id="A0A0D0D0P7"/>
<keyword evidence="2" id="KW-0294">Fucose metabolism</keyword>
<keyword evidence="3" id="KW-0119">Carbohydrate metabolism</keyword>
<proteinExistence type="predicted"/>
<evidence type="ECO:0000256" key="2">
    <source>
        <dbReference type="ARBA" id="ARBA00023253"/>
    </source>
</evidence>
<evidence type="ECO:0000256" key="1">
    <source>
        <dbReference type="ARBA" id="ARBA00022679"/>
    </source>
</evidence>
<dbReference type="HOGENOM" id="CLU_014826_0_0_1"/>
<organism evidence="5 6">
    <name type="scientific">Paxillus rubicundulus Ve08.2h10</name>
    <dbReference type="NCBI Taxonomy" id="930991"/>
    <lineage>
        <taxon>Eukaryota</taxon>
        <taxon>Fungi</taxon>
        <taxon>Dikarya</taxon>
        <taxon>Basidiomycota</taxon>
        <taxon>Agaricomycotina</taxon>
        <taxon>Agaricomycetes</taxon>
        <taxon>Agaricomycetidae</taxon>
        <taxon>Boletales</taxon>
        <taxon>Paxilineae</taxon>
        <taxon>Paxillaceae</taxon>
        <taxon>Paxillus</taxon>
    </lineage>
</organism>
<dbReference type="InterPro" id="IPR019378">
    <property type="entry name" value="GDP-Fuc_O-FucTrfase"/>
</dbReference>
<dbReference type="CDD" id="cd11296">
    <property type="entry name" value="O-FucT_like"/>
    <property type="match status" value="1"/>
</dbReference>
<keyword evidence="4" id="KW-0472">Membrane</keyword>
<keyword evidence="1" id="KW-0808">Transferase</keyword>
<dbReference type="Pfam" id="PF10250">
    <property type="entry name" value="O-FucT"/>
    <property type="match status" value="1"/>
</dbReference>
<keyword evidence="4" id="KW-1133">Transmembrane helix</keyword>
<dbReference type="Gene3D" id="3.40.50.11350">
    <property type="match status" value="1"/>
</dbReference>
<evidence type="ECO:0000256" key="4">
    <source>
        <dbReference type="SAM" id="Phobius"/>
    </source>
</evidence>
<evidence type="ECO:0000313" key="6">
    <source>
        <dbReference type="Proteomes" id="UP000054538"/>
    </source>
</evidence>
<feature type="transmembrane region" description="Helical" evidence="4">
    <location>
        <begin position="38"/>
        <end position="59"/>
    </location>
</feature>
<dbReference type="OrthoDB" id="2559662at2759"/>
<protein>
    <submittedName>
        <fullName evidence="5">Uncharacterized protein</fullName>
    </submittedName>
</protein>
<dbReference type="AlphaFoldDB" id="A0A0D0D0P7"/>
<evidence type="ECO:0000313" key="5">
    <source>
        <dbReference type="EMBL" id="KIK77131.1"/>
    </source>
</evidence>
<dbReference type="EMBL" id="KN827122">
    <property type="protein sequence ID" value="KIK77131.1"/>
    <property type="molecule type" value="Genomic_DNA"/>
</dbReference>
<reference evidence="6" key="2">
    <citation type="submission" date="2015-01" db="EMBL/GenBank/DDBJ databases">
        <title>Evolutionary Origins and Diversification of the Mycorrhizal Mutualists.</title>
        <authorList>
            <consortium name="DOE Joint Genome Institute"/>
            <consortium name="Mycorrhizal Genomics Consortium"/>
            <person name="Kohler A."/>
            <person name="Kuo A."/>
            <person name="Nagy L.G."/>
            <person name="Floudas D."/>
            <person name="Copeland A."/>
            <person name="Barry K.W."/>
            <person name="Cichocki N."/>
            <person name="Veneault-Fourrey C."/>
            <person name="LaButti K."/>
            <person name="Lindquist E.A."/>
            <person name="Lipzen A."/>
            <person name="Lundell T."/>
            <person name="Morin E."/>
            <person name="Murat C."/>
            <person name="Riley R."/>
            <person name="Ohm R."/>
            <person name="Sun H."/>
            <person name="Tunlid A."/>
            <person name="Henrissat B."/>
            <person name="Grigoriev I.V."/>
            <person name="Hibbett D.S."/>
            <person name="Martin F."/>
        </authorList>
    </citation>
    <scope>NUCLEOTIDE SEQUENCE [LARGE SCALE GENOMIC DNA]</scope>
    <source>
        <strain evidence="6">Ve08.2h10</strain>
    </source>
</reference>
<reference evidence="5 6" key="1">
    <citation type="submission" date="2014-04" db="EMBL/GenBank/DDBJ databases">
        <authorList>
            <consortium name="DOE Joint Genome Institute"/>
            <person name="Kuo A."/>
            <person name="Kohler A."/>
            <person name="Jargeat P."/>
            <person name="Nagy L.G."/>
            <person name="Floudas D."/>
            <person name="Copeland A."/>
            <person name="Barry K.W."/>
            <person name="Cichocki N."/>
            <person name="Veneault-Fourrey C."/>
            <person name="LaButti K."/>
            <person name="Lindquist E.A."/>
            <person name="Lipzen A."/>
            <person name="Lundell T."/>
            <person name="Morin E."/>
            <person name="Murat C."/>
            <person name="Sun H."/>
            <person name="Tunlid A."/>
            <person name="Henrissat B."/>
            <person name="Grigoriev I.V."/>
            <person name="Hibbett D.S."/>
            <person name="Martin F."/>
            <person name="Nordberg H.P."/>
            <person name="Cantor M.N."/>
            <person name="Hua S.X."/>
        </authorList>
    </citation>
    <scope>NUCLEOTIDE SEQUENCE [LARGE SCALE GENOMIC DNA]</scope>
    <source>
        <strain evidence="5 6">Ve08.2h10</strain>
    </source>
</reference>
<keyword evidence="4" id="KW-0812">Transmembrane</keyword>
<sequence length="461" mass="51940">MLPNEPQSPSRSWAPHLYRRRYCCSWRTILHALTLRRLLFSLACAPILVFLAILCQGVPPSYDEIRVFERRLPQHSVSALTWAGSHPPRFLRFPGHLWGHGLNNVLQEALLMSYLAYASNISFVFEDYTWSHTPLPWTIYDFALRPARIPLNALISGPTAGGPMTTSRAPLAVSTEFYKHVCGGADVIPHIISSAEAPNDAEGSDIIEWWREQLVRVEDRCIEVDSTPQVLFDRFLFGGPRILSLWDALSSSPILADFAWSPIVQSAVARNFAVLRPQSAKDIYSTDPRPPLHGLVAVHLRRGDYTRHCPNLAKWGADYMGINQHPSLVDRFDPLPYVNDTRLKESYYLEHCLPTTEQIVARLHDIRAQHPGLRRVYVLSNDWAWALAGLKGALEDDGWEDLVSSVDIQLDAQQYYVATAVDMAIAEKAEVFVGNGFSSLSSNVVMLRMAKGIDPRSNRFL</sequence>
<gene>
    <name evidence="5" type="ORF">PAXRUDRAFT_17700</name>
</gene>
<dbReference type="GO" id="GO:0016740">
    <property type="term" value="F:transferase activity"/>
    <property type="evidence" value="ECO:0007669"/>
    <property type="project" value="UniProtKB-KW"/>
</dbReference>
<name>A0A0D0D0P7_9AGAM</name>